<dbReference type="GO" id="GO:0016787">
    <property type="term" value="F:hydrolase activity"/>
    <property type="evidence" value="ECO:0007669"/>
    <property type="project" value="UniProtKB-KW"/>
</dbReference>
<dbReference type="GO" id="GO:0010494">
    <property type="term" value="C:cytoplasmic stress granule"/>
    <property type="evidence" value="ECO:0000318"/>
    <property type="project" value="GO_Central"/>
</dbReference>
<evidence type="ECO:0000256" key="7">
    <source>
        <dbReference type="ARBA" id="ARBA00022840"/>
    </source>
</evidence>
<dbReference type="GO" id="GO:0033962">
    <property type="term" value="P:P-body assembly"/>
    <property type="evidence" value="ECO:0000318"/>
    <property type="project" value="GO_Central"/>
</dbReference>
<evidence type="ECO:0000313" key="18">
    <source>
        <dbReference type="Proteomes" id="UP000004994"/>
    </source>
</evidence>
<sequence>MNSRSRYPPPWMGGGRGGGGGGSMHPNANTSFQHRNQQQYMQRSSVPHQQQFQNQQTQQWMRRNQLSSDSAIDEVEKTVQSENGSSQDWKARLKIPPLDARYRTEDVTATKGNDFEDYFLKRELLMGIYEKGFERPSPIQEESIPIVLTGSDILARAKNGTGKTAAFCIPALEKIDQDNNVIQVIILVPTRELALQTSQVCKELGKHLKIQVMVSTGGTSLKDDIMRLYQPVHLLVGTPGRILDLARKGVCVLKDCSMLVMDEADKMLSPEFLPSIEQLIRFLPASRQILMFSATFPVTVKAFKDRYLQKPYVINLMDELTLKGITQFYAFVEERQKLHCLNTLFSKVASNKPVYNFLQLCKSCRTSCQEDHGTGLFMLLYTCEDASRS</sequence>
<dbReference type="GO" id="GO:0017148">
    <property type="term" value="P:negative regulation of translation"/>
    <property type="evidence" value="ECO:0000318"/>
    <property type="project" value="GO_Central"/>
</dbReference>
<dbReference type="EC" id="3.6.4.13" evidence="2"/>
<dbReference type="InterPro" id="IPR027417">
    <property type="entry name" value="P-loop_NTPase"/>
</dbReference>
<feature type="compositionally biased region" description="Polar residues" evidence="14">
    <location>
        <begin position="26"/>
        <end position="48"/>
    </location>
</feature>
<keyword evidence="5 13" id="KW-0378">Hydrolase</keyword>
<dbReference type="PROSITE" id="PS00039">
    <property type="entry name" value="DEAD_ATP_HELICASE"/>
    <property type="match status" value="1"/>
</dbReference>
<dbReference type="GO" id="GO:0000932">
    <property type="term" value="C:P-body"/>
    <property type="evidence" value="ECO:0000318"/>
    <property type="project" value="GO_Central"/>
</dbReference>
<dbReference type="PROSITE" id="PS51192">
    <property type="entry name" value="HELICASE_ATP_BIND_1"/>
    <property type="match status" value="1"/>
</dbReference>
<dbReference type="InterPro" id="IPR014001">
    <property type="entry name" value="Helicase_ATP-bd"/>
</dbReference>
<dbReference type="InterPro" id="IPR011545">
    <property type="entry name" value="DEAD/DEAH_box_helicase_dom"/>
</dbReference>
<dbReference type="PaxDb" id="4081-Solyc05g048850.2.1"/>
<dbReference type="GO" id="GO:0005524">
    <property type="term" value="F:ATP binding"/>
    <property type="evidence" value="ECO:0007669"/>
    <property type="project" value="UniProtKB-KW"/>
</dbReference>
<evidence type="ECO:0000256" key="3">
    <source>
        <dbReference type="ARBA" id="ARBA00022490"/>
    </source>
</evidence>
<comment type="subcellular location">
    <subcellularLocation>
        <location evidence="1">Cytoplasm</location>
        <location evidence="1">P-body</location>
    </subcellularLocation>
</comment>
<dbReference type="GO" id="GO:0003724">
    <property type="term" value="F:RNA helicase activity"/>
    <property type="evidence" value="ECO:0007669"/>
    <property type="project" value="UniProtKB-EC"/>
</dbReference>
<dbReference type="AlphaFoldDB" id="A0A3Q7GLD7"/>
<evidence type="ECO:0000256" key="8">
    <source>
        <dbReference type="ARBA" id="ARBA00022884"/>
    </source>
</evidence>
<dbReference type="CDD" id="cd17940">
    <property type="entry name" value="DEADc_DDX6"/>
    <property type="match status" value="1"/>
</dbReference>
<dbReference type="PROSITE" id="PS51195">
    <property type="entry name" value="Q_MOTIF"/>
    <property type="match status" value="1"/>
</dbReference>
<organism evidence="17">
    <name type="scientific">Solanum lycopersicum</name>
    <name type="common">Tomato</name>
    <name type="synonym">Lycopersicon esculentum</name>
    <dbReference type="NCBI Taxonomy" id="4081"/>
    <lineage>
        <taxon>Eukaryota</taxon>
        <taxon>Viridiplantae</taxon>
        <taxon>Streptophyta</taxon>
        <taxon>Embryophyta</taxon>
        <taxon>Tracheophyta</taxon>
        <taxon>Spermatophyta</taxon>
        <taxon>Magnoliopsida</taxon>
        <taxon>eudicotyledons</taxon>
        <taxon>Gunneridae</taxon>
        <taxon>Pentapetalae</taxon>
        <taxon>asterids</taxon>
        <taxon>lamiids</taxon>
        <taxon>Solanales</taxon>
        <taxon>Solanaceae</taxon>
        <taxon>Solanoideae</taxon>
        <taxon>Solaneae</taxon>
        <taxon>Solanum</taxon>
        <taxon>Solanum subgen. Lycopersicon</taxon>
    </lineage>
</organism>
<keyword evidence="4 13" id="KW-0547">Nucleotide-binding</keyword>
<dbReference type="FunFam" id="3.40.50.300:FF:000364">
    <property type="entry name" value="ATP-dependent RNA helicase DDX6"/>
    <property type="match status" value="1"/>
</dbReference>
<dbReference type="SMART" id="SM00487">
    <property type="entry name" value="DEXDc"/>
    <property type="match status" value="1"/>
</dbReference>
<dbReference type="InParanoid" id="A0A3Q7GLD7"/>
<keyword evidence="3" id="KW-0963">Cytoplasm</keyword>
<dbReference type="Pfam" id="PF00270">
    <property type="entry name" value="DEAD"/>
    <property type="match status" value="1"/>
</dbReference>
<dbReference type="STRING" id="4081.A0A3Q7GLD7"/>
<evidence type="ECO:0000259" key="15">
    <source>
        <dbReference type="PROSITE" id="PS51192"/>
    </source>
</evidence>
<evidence type="ECO:0000313" key="17">
    <source>
        <dbReference type="EnsemblPlants" id="Solyc05g048850.3.1"/>
    </source>
</evidence>
<evidence type="ECO:0000256" key="2">
    <source>
        <dbReference type="ARBA" id="ARBA00012552"/>
    </source>
</evidence>
<dbReference type="OMA" id="MHPNANT"/>
<dbReference type="Gramene" id="Solyc05g048850.3.1">
    <property type="protein sequence ID" value="Solyc05g048850.3.1"/>
    <property type="gene ID" value="Solyc05g048850.3"/>
</dbReference>
<evidence type="ECO:0000256" key="11">
    <source>
        <dbReference type="ARBA" id="ARBA00047984"/>
    </source>
</evidence>
<evidence type="ECO:0000256" key="13">
    <source>
        <dbReference type="RuleBase" id="RU000492"/>
    </source>
</evidence>
<name>A0A3Q7GLD7_SOLLC</name>
<dbReference type="EnsemblPlants" id="Solyc05g048850.3.1">
    <property type="protein sequence ID" value="Solyc05g048850.3.1"/>
    <property type="gene ID" value="Solyc05g048850.3"/>
</dbReference>
<keyword evidence="8" id="KW-0694">RNA-binding</keyword>
<protein>
    <recommendedName>
        <fullName evidence="2">RNA helicase</fullName>
        <ecNumber evidence="2">3.6.4.13</ecNumber>
    </recommendedName>
</protein>
<comment type="catalytic activity">
    <reaction evidence="11">
        <text>ATP + H2O = ADP + phosphate + H(+)</text>
        <dbReference type="Rhea" id="RHEA:13065"/>
        <dbReference type="ChEBI" id="CHEBI:15377"/>
        <dbReference type="ChEBI" id="CHEBI:15378"/>
        <dbReference type="ChEBI" id="CHEBI:30616"/>
        <dbReference type="ChEBI" id="CHEBI:43474"/>
        <dbReference type="ChEBI" id="CHEBI:456216"/>
        <dbReference type="EC" id="3.6.4.13"/>
    </reaction>
</comment>
<evidence type="ECO:0000256" key="12">
    <source>
        <dbReference type="PROSITE-ProRule" id="PRU00552"/>
    </source>
</evidence>
<dbReference type="InterPro" id="IPR000629">
    <property type="entry name" value="RNA-helicase_DEAD-box_CS"/>
</dbReference>
<keyword evidence="7 13" id="KW-0067">ATP-binding</keyword>
<feature type="short sequence motif" description="Q motif" evidence="12">
    <location>
        <begin position="113"/>
        <end position="141"/>
    </location>
</feature>
<evidence type="ECO:0000256" key="5">
    <source>
        <dbReference type="ARBA" id="ARBA00022801"/>
    </source>
</evidence>
<comment type="function">
    <text evidence="9">ATP-dependent RNA helicase involved in mRNA turnover, and more specifically in mRNA decapping.</text>
</comment>
<dbReference type="SUPFAM" id="SSF52540">
    <property type="entry name" value="P-loop containing nucleoside triphosphate hydrolases"/>
    <property type="match status" value="1"/>
</dbReference>
<reference evidence="17" key="1">
    <citation type="journal article" date="2012" name="Nature">
        <title>The tomato genome sequence provides insights into fleshy fruit evolution.</title>
        <authorList>
            <consortium name="Tomato Genome Consortium"/>
        </authorList>
    </citation>
    <scope>NUCLEOTIDE SEQUENCE [LARGE SCALE GENOMIC DNA]</scope>
    <source>
        <strain evidence="17">cv. Heinz 1706</strain>
    </source>
</reference>
<dbReference type="PANTHER" id="PTHR47960">
    <property type="entry name" value="DEAD-BOX ATP-DEPENDENT RNA HELICASE 50"/>
    <property type="match status" value="1"/>
</dbReference>
<reference evidence="17" key="2">
    <citation type="submission" date="2019-01" db="UniProtKB">
        <authorList>
            <consortium name="EnsemblPlants"/>
        </authorList>
    </citation>
    <scope>IDENTIFICATION</scope>
    <source>
        <strain evidence="17">cv. Heinz 1706</strain>
    </source>
</reference>
<dbReference type="GO" id="GO:0003729">
    <property type="term" value="F:mRNA binding"/>
    <property type="evidence" value="ECO:0000318"/>
    <property type="project" value="GO_Central"/>
</dbReference>
<evidence type="ECO:0000256" key="14">
    <source>
        <dbReference type="SAM" id="MobiDB-lite"/>
    </source>
</evidence>
<feature type="region of interest" description="Disordered" evidence="14">
    <location>
        <begin position="1"/>
        <end position="67"/>
    </location>
</feature>
<evidence type="ECO:0000256" key="10">
    <source>
        <dbReference type="ARBA" id="ARBA00038316"/>
    </source>
</evidence>
<comment type="similarity">
    <text evidence="10">Belongs to the DEAD box helicase family. DDX6/DHH1 subfamily.</text>
</comment>
<dbReference type="InterPro" id="IPR014014">
    <property type="entry name" value="RNA_helicase_DEAD_Q_motif"/>
</dbReference>
<proteinExistence type="inferred from homology"/>
<feature type="domain" description="Helicase ATP-binding" evidence="15">
    <location>
        <begin position="144"/>
        <end position="314"/>
    </location>
</feature>
<feature type="compositionally biased region" description="Gly residues" evidence="14">
    <location>
        <begin position="12"/>
        <end position="23"/>
    </location>
</feature>
<evidence type="ECO:0000256" key="1">
    <source>
        <dbReference type="ARBA" id="ARBA00004201"/>
    </source>
</evidence>
<feature type="domain" description="DEAD-box RNA helicase Q" evidence="16">
    <location>
        <begin position="113"/>
        <end position="141"/>
    </location>
</feature>
<keyword evidence="18" id="KW-1185">Reference proteome</keyword>
<dbReference type="GO" id="GO:0034063">
    <property type="term" value="P:stress granule assembly"/>
    <property type="evidence" value="ECO:0000318"/>
    <property type="project" value="GO_Central"/>
</dbReference>
<dbReference type="Proteomes" id="UP000004994">
    <property type="component" value="Chromosome 5"/>
</dbReference>
<evidence type="ECO:0000256" key="9">
    <source>
        <dbReference type="ARBA" id="ARBA00037591"/>
    </source>
</evidence>
<evidence type="ECO:0000256" key="6">
    <source>
        <dbReference type="ARBA" id="ARBA00022806"/>
    </source>
</evidence>
<evidence type="ECO:0000259" key="16">
    <source>
        <dbReference type="PROSITE" id="PS51195"/>
    </source>
</evidence>
<feature type="compositionally biased region" description="Low complexity" evidence="14">
    <location>
        <begin position="49"/>
        <end position="59"/>
    </location>
</feature>
<keyword evidence="6 13" id="KW-0347">Helicase</keyword>
<dbReference type="Gene3D" id="3.40.50.300">
    <property type="entry name" value="P-loop containing nucleotide triphosphate hydrolases"/>
    <property type="match status" value="1"/>
</dbReference>
<evidence type="ECO:0000256" key="4">
    <source>
        <dbReference type="ARBA" id="ARBA00022741"/>
    </source>
</evidence>
<accession>A0A3Q7GLD7</accession>